<sequence>MTHSIRVAKAEDYPATVLIEAAADALLVDLFDARHWPGPSTAEERAAAPGFVLIAEDQQIPTPVGFVHVLEIAGHAHLEQLSVLPSHSRRGLGRLLVDAALDEASRRGYALITLRTYADVPWNAPFYRTCGFVPSEPDSDFLRSLVGVEEALGLTQYGPRLQMAAALPRWRDSAPSRQ</sequence>
<dbReference type="Pfam" id="PF00583">
    <property type="entry name" value="Acetyltransf_1"/>
    <property type="match status" value="1"/>
</dbReference>
<dbReference type="GO" id="GO:0016747">
    <property type="term" value="F:acyltransferase activity, transferring groups other than amino-acyl groups"/>
    <property type="evidence" value="ECO:0007669"/>
    <property type="project" value="InterPro"/>
</dbReference>
<dbReference type="InterPro" id="IPR050832">
    <property type="entry name" value="Bact_Acetyltransf"/>
</dbReference>
<keyword evidence="5" id="KW-1185">Reference proteome</keyword>
<keyword evidence="2" id="KW-0012">Acyltransferase</keyword>
<accession>A0A0M2HM59</accession>
<dbReference type="RefSeq" id="WP_045258266.1">
    <property type="nucleotide sequence ID" value="NZ_CP158847.1"/>
</dbReference>
<dbReference type="Proteomes" id="UP000033900">
    <property type="component" value="Unassembled WGS sequence"/>
</dbReference>
<protein>
    <submittedName>
        <fullName evidence="4">Acetyltransferase (GNAT) family protein</fullName>
    </submittedName>
</protein>
<organism evidence="4 5">
    <name type="scientific">Microbacterium hydrocarbonoxydans</name>
    <dbReference type="NCBI Taxonomy" id="273678"/>
    <lineage>
        <taxon>Bacteria</taxon>
        <taxon>Bacillati</taxon>
        <taxon>Actinomycetota</taxon>
        <taxon>Actinomycetes</taxon>
        <taxon>Micrococcales</taxon>
        <taxon>Microbacteriaceae</taxon>
        <taxon>Microbacterium</taxon>
    </lineage>
</organism>
<evidence type="ECO:0000313" key="4">
    <source>
        <dbReference type="EMBL" id="KJL46018.1"/>
    </source>
</evidence>
<keyword evidence="1 4" id="KW-0808">Transferase</keyword>
<dbReference type="PATRIC" id="fig|273678.4.peg.2640"/>
<comment type="caution">
    <text evidence="4">The sequence shown here is derived from an EMBL/GenBank/DDBJ whole genome shotgun (WGS) entry which is preliminary data.</text>
</comment>
<dbReference type="PROSITE" id="PS51186">
    <property type="entry name" value="GNAT"/>
    <property type="match status" value="1"/>
</dbReference>
<name>A0A0M2HM59_9MICO</name>
<evidence type="ECO:0000256" key="1">
    <source>
        <dbReference type="ARBA" id="ARBA00022679"/>
    </source>
</evidence>
<dbReference type="OrthoDB" id="572496at2"/>
<feature type="domain" description="N-acetyltransferase" evidence="3">
    <location>
        <begin position="3"/>
        <end position="155"/>
    </location>
</feature>
<reference evidence="4 5" key="1">
    <citation type="submission" date="2015-02" db="EMBL/GenBank/DDBJ databases">
        <title>Draft genome sequences of ten Microbacterium spp. with emphasis on heavy metal contaminated environments.</title>
        <authorList>
            <person name="Corretto E."/>
        </authorList>
    </citation>
    <scope>NUCLEOTIDE SEQUENCE [LARGE SCALE GENOMIC DNA]</scope>
    <source>
        <strain evidence="4 5">SA35</strain>
    </source>
</reference>
<evidence type="ECO:0000256" key="2">
    <source>
        <dbReference type="ARBA" id="ARBA00023315"/>
    </source>
</evidence>
<dbReference type="Gene3D" id="3.40.630.30">
    <property type="match status" value="1"/>
</dbReference>
<evidence type="ECO:0000313" key="5">
    <source>
        <dbReference type="Proteomes" id="UP000033900"/>
    </source>
</evidence>
<dbReference type="InterPro" id="IPR000182">
    <property type="entry name" value="GNAT_dom"/>
</dbReference>
<dbReference type="STRING" id="273678.RS84_02638"/>
<dbReference type="SUPFAM" id="SSF55729">
    <property type="entry name" value="Acyl-CoA N-acyltransferases (Nat)"/>
    <property type="match status" value="1"/>
</dbReference>
<gene>
    <name evidence="4" type="ORF">RS84_02638</name>
</gene>
<dbReference type="InterPro" id="IPR016181">
    <property type="entry name" value="Acyl_CoA_acyltransferase"/>
</dbReference>
<dbReference type="EMBL" id="JYJB01000010">
    <property type="protein sequence ID" value="KJL46018.1"/>
    <property type="molecule type" value="Genomic_DNA"/>
</dbReference>
<dbReference type="CDD" id="cd04301">
    <property type="entry name" value="NAT_SF"/>
    <property type="match status" value="1"/>
</dbReference>
<proteinExistence type="predicted"/>
<evidence type="ECO:0000259" key="3">
    <source>
        <dbReference type="PROSITE" id="PS51186"/>
    </source>
</evidence>
<dbReference type="AlphaFoldDB" id="A0A0M2HM59"/>
<dbReference type="PANTHER" id="PTHR43877">
    <property type="entry name" value="AMINOALKYLPHOSPHONATE N-ACETYLTRANSFERASE-RELATED-RELATED"/>
    <property type="match status" value="1"/>
</dbReference>